<dbReference type="InterPro" id="IPR032703">
    <property type="entry name" value="CppA_C"/>
</dbReference>
<evidence type="ECO:0000259" key="1">
    <source>
        <dbReference type="Pfam" id="PF14507"/>
    </source>
</evidence>
<dbReference type="OrthoDB" id="9792626at2"/>
<dbReference type="AlphaFoldDB" id="A0A430ADA8"/>
<protein>
    <recommendedName>
        <fullName evidence="1">CppA C-terminal domain-containing protein</fullName>
    </recommendedName>
</protein>
<comment type="caution">
    <text evidence="2">The sequence shown here is derived from an EMBL/GenBank/DDBJ whole genome shotgun (WGS) entry which is preliminary data.</text>
</comment>
<proteinExistence type="predicted"/>
<reference evidence="2 3" key="1">
    <citation type="submission" date="2017-05" db="EMBL/GenBank/DDBJ databases">
        <title>Vagococcus spp. assemblies.</title>
        <authorList>
            <person name="Gulvik C.A."/>
        </authorList>
    </citation>
    <scope>NUCLEOTIDE SEQUENCE [LARGE SCALE GENOMIC DNA]</scope>
    <source>
        <strain evidence="2 3">CCUG 41755</strain>
    </source>
</reference>
<dbReference type="Pfam" id="PF14507">
    <property type="entry name" value="CppA_C"/>
    <property type="match status" value="1"/>
</dbReference>
<dbReference type="EMBL" id="NGJY01000001">
    <property type="protein sequence ID" value="RSU05199.1"/>
    <property type="molecule type" value="Genomic_DNA"/>
</dbReference>
<dbReference type="InterPro" id="IPR029068">
    <property type="entry name" value="Glyas_Bleomycin-R_OHBP_Dase"/>
</dbReference>
<dbReference type="Proteomes" id="UP000287101">
    <property type="component" value="Unassembled WGS sequence"/>
</dbReference>
<organism evidence="2 3">
    <name type="scientific">Vagococcus fessus</name>
    <dbReference type="NCBI Taxonomy" id="120370"/>
    <lineage>
        <taxon>Bacteria</taxon>
        <taxon>Bacillati</taxon>
        <taxon>Bacillota</taxon>
        <taxon>Bacilli</taxon>
        <taxon>Lactobacillales</taxon>
        <taxon>Enterococcaceae</taxon>
        <taxon>Vagococcus</taxon>
    </lineage>
</organism>
<name>A0A430ADA8_9ENTE</name>
<dbReference type="PANTHER" id="PTHR43279">
    <property type="entry name" value="CATECHOL-2,3-DIOXYGENASE"/>
    <property type="match status" value="1"/>
</dbReference>
<dbReference type="Gene3D" id="3.10.180.10">
    <property type="entry name" value="2,3-Dihydroxybiphenyl 1,2-Dioxygenase, domain 1"/>
    <property type="match status" value="2"/>
</dbReference>
<evidence type="ECO:0000313" key="2">
    <source>
        <dbReference type="EMBL" id="RSU05199.1"/>
    </source>
</evidence>
<accession>A0A430ADA8</accession>
<evidence type="ECO:0000313" key="3">
    <source>
        <dbReference type="Proteomes" id="UP000287101"/>
    </source>
</evidence>
<dbReference type="SUPFAM" id="SSF54593">
    <property type="entry name" value="Glyoxalase/Bleomycin resistance protein/Dihydroxybiphenyl dioxygenase"/>
    <property type="match status" value="2"/>
</dbReference>
<gene>
    <name evidence="2" type="ORF">CBF31_04060</name>
</gene>
<dbReference type="RefSeq" id="WP_126831088.1">
    <property type="nucleotide sequence ID" value="NZ_CBCRYB010000003.1"/>
</dbReference>
<dbReference type="PANTHER" id="PTHR43279:SF1">
    <property type="entry name" value="CATECHOL-2,3-DIOXYGENASE"/>
    <property type="match status" value="1"/>
</dbReference>
<keyword evidence="3" id="KW-1185">Reference proteome</keyword>
<feature type="domain" description="CppA C-terminal" evidence="1">
    <location>
        <begin position="141"/>
        <end position="248"/>
    </location>
</feature>
<sequence length="251" mass="29097">MLTGRLLAPVLDVIALKVKDIDKELFFYKELLNLDVLIEENGIAYVGTKANNDTIFSLYEDPDSYKTTDNRNGLLGYSLYFPTRESFDKVETNFRNANYNYEYLKEAQGLRINVVDPEGNHLSICFEEAIHFERSGPILGKVKLDVVDEEKSHVFYQKILGFYTQTYKERRIYQPSKNKIGALQFEMLSGLPSEDDVLGLDYLAFKMPNKQSIAHLSNYLKENNQEFYLSRAGDLLQIDDPNGIHLWFYLR</sequence>